<sequence length="818" mass="92924">MEELKRVVLAALLHDIGKFAQRAKRPYSKDMEGEYLTNYKGKAGHWHTVYTDYFIENDLPLPKDIREDRSKVARMASAHHKPNHDDAAEMSIMIADRLSSGEREEHAHSEEPPSFREARLVSVFDQVQMGRHEFNPPGEWFHRLVPLDPQEDQFFPIQAKASGDPEEYAALFDSFMSDIEKISQDLPFDLYLEALATTLESYTWCIPSSTYKTLADISLYDHGFTTASIAQALFLFHKNKGTAPREKDEEDKFIILGGDLSGIQDYIFGISKNSGRGVSKIFRARSFYLQAVVRSVILSICQRLGVHGVCRLMDSGGKFMLLLPLLPEVQEKLSVLEKEVHSWFKGRFKGLLSMSLSWQTTLSQKDFEPETFRKKLDQTHDALEVAKLRKLKTAIANDGPVITEDYDEREGGNCTICGYNPSDVECTESIAKKEGQEVSLCRECFQQIVEIGANLPKKQYYTYADKGDIELFDGVHFSMLAKPPAHFQGVLAMETPAITPGMAHARIARSLPSITEEELMDNDWFSALDNENGEIPLEAGQVKTFGMIAAKARKKTGEGLVGRALLSFMKADVDNLGLVFSMGLGDRLSVARFSFLSRMLSFFFSDYLTTLCEQRFPDIYTVFAGGDDLFMVGPWNQTLEFALRVREDFAKFCGNNPDLTLSAAVMPAKPRLPMRKAAALVEDWLDKAKDSGPEKDKLCFLDEAFSWADMRDLMILGGNFEKAMEEKDRTRFTPSFVYRLLEYQRMYKRFIQENKIRFGRYLSHAHYDIGRNIVDPRGGNQVEVDMLYSIFAVGAESRPLLDNLHVPLYYAINRNRKE</sequence>
<keyword evidence="10" id="KW-0067">ATP-binding</keyword>
<dbReference type="GO" id="GO:0051607">
    <property type="term" value="P:defense response to virus"/>
    <property type="evidence" value="ECO:0007669"/>
    <property type="project" value="UniProtKB-KW"/>
</dbReference>
<organism evidence="14 15">
    <name type="scientific">Desulfatibacillum alkenivorans DSM 16219</name>
    <dbReference type="NCBI Taxonomy" id="1121393"/>
    <lineage>
        <taxon>Bacteria</taxon>
        <taxon>Pseudomonadati</taxon>
        <taxon>Thermodesulfobacteriota</taxon>
        <taxon>Desulfobacteria</taxon>
        <taxon>Desulfobacterales</taxon>
        <taxon>Desulfatibacillaceae</taxon>
        <taxon>Desulfatibacillum</taxon>
    </lineage>
</organism>
<dbReference type="EMBL" id="FQZU01000020">
    <property type="protein sequence ID" value="SHK23268.1"/>
    <property type="molecule type" value="Genomic_DNA"/>
</dbReference>
<dbReference type="InterPro" id="IPR041062">
    <property type="entry name" value="Csm1_B"/>
</dbReference>
<keyword evidence="7" id="KW-0255">Endonuclease</keyword>
<dbReference type="InterPro" id="IPR052117">
    <property type="entry name" value="Cas10/Csm1_subtype-III-A"/>
</dbReference>
<evidence type="ECO:0000256" key="11">
    <source>
        <dbReference type="ARBA" id="ARBA00023118"/>
    </source>
</evidence>
<evidence type="ECO:0000256" key="10">
    <source>
        <dbReference type="ARBA" id="ARBA00022840"/>
    </source>
</evidence>
<keyword evidence="4" id="KW-0808">Transferase</keyword>
<dbReference type="InterPro" id="IPR006674">
    <property type="entry name" value="HD_domain"/>
</dbReference>
<dbReference type="RefSeq" id="WP_073477204.1">
    <property type="nucleotide sequence ID" value="NZ_FQZU01000020.1"/>
</dbReference>
<accession>A0A1M6QT31</accession>
<keyword evidence="11" id="KW-0051">Antiviral defense</keyword>
<evidence type="ECO:0000256" key="6">
    <source>
        <dbReference type="ARBA" id="ARBA00022741"/>
    </source>
</evidence>
<evidence type="ECO:0000256" key="5">
    <source>
        <dbReference type="ARBA" id="ARBA00022722"/>
    </source>
</evidence>
<keyword evidence="6" id="KW-0547">Nucleotide-binding</keyword>
<name>A0A1M6QT31_9BACT</name>
<dbReference type="Gene3D" id="3.30.70.270">
    <property type="match status" value="1"/>
</dbReference>
<protein>
    <recommendedName>
        <fullName evidence="3">CRISPR system single-strand-specific deoxyribonuclease Cas10/Csm1 (subtype III-A)</fullName>
    </recommendedName>
    <alternativeName>
        <fullName evidence="12">Cyclic oligoadenylate synthase</fullName>
    </alternativeName>
</protein>
<evidence type="ECO:0000256" key="8">
    <source>
        <dbReference type="ARBA" id="ARBA00022801"/>
    </source>
</evidence>
<gene>
    <name evidence="14" type="ORF">SAMN02745216_03133</name>
</gene>
<dbReference type="OrthoDB" id="9768769at2"/>
<dbReference type="Pfam" id="PF18211">
    <property type="entry name" value="Csm1_B"/>
    <property type="match status" value="1"/>
</dbReference>
<comment type="cofactor">
    <cofactor evidence="1">
        <name>a divalent metal cation</name>
        <dbReference type="ChEBI" id="CHEBI:60240"/>
    </cofactor>
</comment>
<comment type="similarity">
    <text evidence="2">Belongs to the CRISPR-associated Cas10/Csm1 family.</text>
</comment>
<evidence type="ECO:0000256" key="7">
    <source>
        <dbReference type="ARBA" id="ARBA00022759"/>
    </source>
</evidence>
<dbReference type="STRING" id="1121393.SAMN02745216_03133"/>
<evidence type="ECO:0000259" key="13">
    <source>
        <dbReference type="PROSITE" id="PS50887"/>
    </source>
</evidence>
<evidence type="ECO:0000256" key="1">
    <source>
        <dbReference type="ARBA" id="ARBA00001968"/>
    </source>
</evidence>
<evidence type="ECO:0000313" key="14">
    <source>
        <dbReference type="EMBL" id="SHK23268.1"/>
    </source>
</evidence>
<keyword evidence="8" id="KW-0378">Hydrolase</keyword>
<keyword evidence="9" id="KW-0269">Exonuclease</keyword>
<dbReference type="InterPro" id="IPR043128">
    <property type="entry name" value="Rev_trsase/Diguanyl_cyclase"/>
</dbReference>
<dbReference type="InterPro" id="IPR013408">
    <property type="entry name" value="Cas10/Csm1"/>
</dbReference>
<reference evidence="15" key="1">
    <citation type="submission" date="2016-11" db="EMBL/GenBank/DDBJ databases">
        <authorList>
            <person name="Varghese N."/>
            <person name="Submissions S."/>
        </authorList>
    </citation>
    <scope>NUCLEOTIDE SEQUENCE [LARGE SCALE GENOMIC DNA]</scope>
    <source>
        <strain evidence="15">DSM 16219</strain>
    </source>
</reference>
<dbReference type="Pfam" id="PF22335">
    <property type="entry name" value="Cas10-Cmr2_palm2"/>
    <property type="match status" value="1"/>
</dbReference>
<dbReference type="SUPFAM" id="SSF109604">
    <property type="entry name" value="HD-domain/PDEase-like"/>
    <property type="match status" value="1"/>
</dbReference>
<dbReference type="PROSITE" id="PS50887">
    <property type="entry name" value="GGDEF"/>
    <property type="match status" value="1"/>
</dbReference>
<dbReference type="PANTHER" id="PTHR36528:SF1">
    <property type="entry name" value="CRISPR SYSTEM SINGLE-STRAND-SPECIFIC DEOXYRIBONUCLEASE CAS10_CSM1 (SUBTYPE III-A)"/>
    <property type="match status" value="1"/>
</dbReference>
<dbReference type="GO" id="GO:0004519">
    <property type="term" value="F:endonuclease activity"/>
    <property type="evidence" value="ECO:0007669"/>
    <property type="project" value="UniProtKB-KW"/>
</dbReference>
<dbReference type="GO" id="GO:0004527">
    <property type="term" value="F:exonuclease activity"/>
    <property type="evidence" value="ECO:0007669"/>
    <property type="project" value="UniProtKB-KW"/>
</dbReference>
<dbReference type="InterPro" id="IPR054767">
    <property type="entry name" value="Cas10-Cmr2_palm2"/>
</dbReference>
<evidence type="ECO:0000256" key="4">
    <source>
        <dbReference type="ARBA" id="ARBA00022679"/>
    </source>
</evidence>
<evidence type="ECO:0000256" key="9">
    <source>
        <dbReference type="ARBA" id="ARBA00022839"/>
    </source>
</evidence>
<proteinExistence type="inferred from homology"/>
<dbReference type="PANTHER" id="PTHR36528">
    <property type="entry name" value="CRISPR SYSTEM SINGLE-STRAND-SPECIFIC DEOXYRIBONUCLEASE CAS10/CSM1 (SUBTYPE III-A)"/>
    <property type="match status" value="1"/>
</dbReference>
<keyword evidence="15" id="KW-1185">Reference proteome</keyword>
<dbReference type="Proteomes" id="UP000183994">
    <property type="component" value="Unassembled WGS sequence"/>
</dbReference>
<evidence type="ECO:0000256" key="12">
    <source>
        <dbReference type="ARBA" id="ARBA00032922"/>
    </source>
</evidence>
<dbReference type="GO" id="GO:0016740">
    <property type="term" value="F:transferase activity"/>
    <property type="evidence" value="ECO:0007669"/>
    <property type="project" value="UniProtKB-KW"/>
</dbReference>
<dbReference type="Gene3D" id="1.10.3210.10">
    <property type="entry name" value="Hypothetical protein af1432"/>
    <property type="match status" value="1"/>
</dbReference>
<dbReference type="Pfam" id="PF01966">
    <property type="entry name" value="HD"/>
    <property type="match status" value="1"/>
</dbReference>
<evidence type="ECO:0000256" key="2">
    <source>
        <dbReference type="ARBA" id="ARBA00005700"/>
    </source>
</evidence>
<dbReference type="AlphaFoldDB" id="A0A1M6QT31"/>
<dbReference type="NCBIfam" id="TIGR02578">
    <property type="entry name" value="cas_TM1811_Csm1"/>
    <property type="match status" value="1"/>
</dbReference>
<dbReference type="GO" id="GO:0005524">
    <property type="term" value="F:ATP binding"/>
    <property type="evidence" value="ECO:0007669"/>
    <property type="project" value="UniProtKB-KW"/>
</dbReference>
<evidence type="ECO:0000313" key="15">
    <source>
        <dbReference type="Proteomes" id="UP000183994"/>
    </source>
</evidence>
<evidence type="ECO:0000256" key="3">
    <source>
        <dbReference type="ARBA" id="ARBA00014333"/>
    </source>
</evidence>
<dbReference type="InterPro" id="IPR000160">
    <property type="entry name" value="GGDEF_dom"/>
</dbReference>
<keyword evidence="5" id="KW-0540">Nuclease</keyword>
<feature type="domain" description="GGDEF" evidence="13">
    <location>
        <begin position="564"/>
        <end position="703"/>
    </location>
</feature>